<dbReference type="Gene3D" id="1.20.144.10">
    <property type="entry name" value="Phosphatidic acid phosphatase type 2/haloperoxidase"/>
    <property type="match status" value="1"/>
</dbReference>
<keyword evidence="1" id="KW-0472">Membrane</keyword>
<protein>
    <recommendedName>
        <fullName evidence="2">Phosphatidic acid phosphatase type 2/haloperoxidase domain-containing protein</fullName>
    </recommendedName>
</protein>
<organism evidence="3 4">
    <name type="scientific">Amycolatopsis arida</name>
    <dbReference type="NCBI Taxonomy" id="587909"/>
    <lineage>
        <taxon>Bacteria</taxon>
        <taxon>Bacillati</taxon>
        <taxon>Actinomycetota</taxon>
        <taxon>Actinomycetes</taxon>
        <taxon>Pseudonocardiales</taxon>
        <taxon>Pseudonocardiaceae</taxon>
        <taxon>Amycolatopsis</taxon>
    </lineage>
</organism>
<dbReference type="RefSeq" id="WP_166677827.1">
    <property type="nucleotide sequence ID" value="NZ_FOWW01000010.1"/>
</dbReference>
<evidence type="ECO:0000313" key="4">
    <source>
        <dbReference type="Proteomes" id="UP000198727"/>
    </source>
</evidence>
<feature type="transmembrane region" description="Helical" evidence="1">
    <location>
        <begin position="119"/>
        <end position="139"/>
    </location>
</feature>
<evidence type="ECO:0000259" key="2">
    <source>
        <dbReference type="Pfam" id="PF01569"/>
    </source>
</evidence>
<feature type="transmembrane region" description="Helical" evidence="1">
    <location>
        <begin position="64"/>
        <end position="82"/>
    </location>
</feature>
<feature type="domain" description="Phosphatidic acid phosphatase type 2/haloperoxidase" evidence="2">
    <location>
        <begin position="114"/>
        <end position="189"/>
    </location>
</feature>
<evidence type="ECO:0000256" key="1">
    <source>
        <dbReference type="SAM" id="Phobius"/>
    </source>
</evidence>
<dbReference type="EMBL" id="FOWW01000010">
    <property type="protein sequence ID" value="SFQ60153.1"/>
    <property type="molecule type" value="Genomic_DNA"/>
</dbReference>
<dbReference type="InterPro" id="IPR000326">
    <property type="entry name" value="PAP2/HPO"/>
</dbReference>
<dbReference type="Proteomes" id="UP000198727">
    <property type="component" value="Unassembled WGS sequence"/>
</dbReference>
<sequence>MARPPARTLATAAGAIGAASLTLLLGLWHAGEGVPGPVDGAVERAVDAAFAGRLPLLRLLVVPTEPPVLLVAVAAIVLLCALDRWWSGAALALAGPALAVAANTWVLKPAFGRHYADHLAYPSGHTVALVSVLTVLAVLARPGRARRAVVGAGVVLTVAAGGGMVGLHYHYATDVLGGAAFAVAVVLGLALLGLSRPPAARGPSPPRRPGPAR</sequence>
<feature type="transmembrane region" description="Helical" evidence="1">
    <location>
        <begin position="175"/>
        <end position="194"/>
    </location>
</feature>
<feature type="transmembrane region" description="Helical" evidence="1">
    <location>
        <begin position="148"/>
        <end position="169"/>
    </location>
</feature>
<reference evidence="4" key="1">
    <citation type="submission" date="2016-10" db="EMBL/GenBank/DDBJ databases">
        <authorList>
            <person name="Varghese N."/>
            <person name="Submissions S."/>
        </authorList>
    </citation>
    <scope>NUCLEOTIDE SEQUENCE [LARGE SCALE GENOMIC DNA]</scope>
    <source>
        <strain evidence="4">CGMCC 4.5579</strain>
    </source>
</reference>
<keyword evidence="1" id="KW-0812">Transmembrane</keyword>
<keyword evidence="4" id="KW-1185">Reference proteome</keyword>
<dbReference type="AlphaFoldDB" id="A0A1I5ZUX9"/>
<keyword evidence="1" id="KW-1133">Transmembrane helix</keyword>
<feature type="transmembrane region" description="Helical" evidence="1">
    <location>
        <begin position="89"/>
        <end position="107"/>
    </location>
</feature>
<dbReference type="InterPro" id="IPR036938">
    <property type="entry name" value="PAP2/HPO_sf"/>
</dbReference>
<accession>A0A1I5ZUX9</accession>
<proteinExistence type="predicted"/>
<dbReference type="STRING" id="587909.SAMN05421810_110146"/>
<dbReference type="Pfam" id="PF01569">
    <property type="entry name" value="PAP2"/>
    <property type="match status" value="1"/>
</dbReference>
<name>A0A1I5ZUX9_9PSEU</name>
<gene>
    <name evidence="3" type="ORF">SAMN05421810_110146</name>
</gene>
<evidence type="ECO:0000313" key="3">
    <source>
        <dbReference type="EMBL" id="SFQ60153.1"/>
    </source>
</evidence>
<dbReference type="SUPFAM" id="SSF48317">
    <property type="entry name" value="Acid phosphatase/Vanadium-dependent haloperoxidase"/>
    <property type="match status" value="1"/>
</dbReference>